<sequence length="97" mass="10875">RGDLCKYSAVPIPHRLSHRSRDDRQVESSHLVLPPLRPPAPIHHLYEPYPLPVPGPPGDNLWWYLLGTAAGLVRLWGSQTAFLLGTPLPLLVWQSQS</sequence>
<dbReference type="EMBL" id="LASV01000292">
    <property type="protein sequence ID" value="KKA20074.1"/>
    <property type="molecule type" value="Genomic_DNA"/>
</dbReference>
<reference evidence="1 2" key="1">
    <citation type="submission" date="2015-04" db="EMBL/GenBank/DDBJ databases">
        <authorList>
            <person name="Heijne W.H."/>
            <person name="Fedorova N.D."/>
            <person name="Nierman W.C."/>
            <person name="Vollebregt A.W."/>
            <person name="Zhao Z."/>
            <person name="Wu L."/>
            <person name="Kumar M."/>
            <person name="Stam H."/>
            <person name="van den Berg M.A."/>
            <person name="Pel H.J."/>
        </authorList>
    </citation>
    <scope>NUCLEOTIDE SEQUENCE [LARGE SCALE GENOMIC DNA]</scope>
    <source>
        <strain evidence="1 2">CBS 393.64</strain>
    </source>
</reference>
<feature type="non-terminal residue" evidence="1">
    <location>
        <position position="1"/>
    </location>
</feature>
<dbReference type="Proteomes" id="UP000053958">
    <property type="component" value="Unassembled WGS sequence"/>
</dbReference>
<proteinExistence type="predicted"/>
<dbReference type="GeneID" id="25318246"/>
<evidence type="ECO:0000313" key="2">
    <source>
        <dbReference type="Proteomes" id="UP000053958"/>
    </source>
</evidence>
<name>A0A0F4YP92_RASE3</name>
<dbReference type="RefSeq" id="XP_013326686.1">
    <property type="nucleotide sequence ID" value="XM_013471232.1"/>
</dbReference>
<dbReference type="AlphaFoldDB" id="A0A0F4YP92"/>
<gene>
    <name evidence="1" type="ORF">T310_5924</name>
</gene>
<keyword evidence="2" id="KW-1185">Reference proteome</keyword>
<protein>
    <submittedName>
        <fullName evidence="1">Uncharacterized protein</fullName>
    </submittedName>
</protein>
<comment type="caution">
    <text evidence="1">The sequence shown here is derived from an EMBL/GenBank/DDBJ whole genome shotgun (WGS) entry which is preliminary data.</text>
</comment>
<accession>A0A0F4YP92</accession>
<evidence type="ECO:0000313" key="1">
    <source>
        <dbReference type="EMBL" id="KKA20074.1"/>
    </source>
</evidence>
<organism evidence="1 2">
    <name type="scientific">Rasamsonia emersonii (strain ATCC 16479 / CBS 393.64 / IMI 116815)</name>
    <dbReference type="NCBI Taxonomy" id="1408163"/>
    <lineage>
        <taxon>Eukaryota</taxon>
        <taxon>Fungi</taxon>
        <taxon>Dikarya</taxon>
        <taxon>Ascomycota</taxon>
        <taxon>Pezizomycotina</taxon>
        <taxon>Eurotiomycetes</taxon>
        <taxon>Eurotiomycetidae</taxon>
        <taxon>Eurotiales</taxon>
        <taxon>Trichocomaceae</taxon>
        <taxon>Rasamsonia</taxon>
    </lineage>
</organism>